<dbReference type="AlphaFoldDB" id="A0A9P8HV46"/>
<dbReference type="EMBL" id="JAIMJC010000001">
    <property type="protein sequence ID" value="KAH0531869.1"/>
    <property type="molecule type" value="Genomic_DNA"/>
</dbReference>
<evidence type="ECO:0000313" key="2">
    <source>
        <dbReference type="EMBL" id="KAH0531869.1"/>
    </source>
</evidence>
<sequence length="192" mass="20039">MFLQHVTLVLLSRRQQNGSVGGTVAAQRRDGLAATEHNGECNGGECNAMPRAMPSSPVALCRLPDHLSGTVQWARSLGKDTPEVLWSVSDTLGPNGRGAGRRADSTSSLSQSSDTRGPLGPVTRWAHHPSVPVLDTPSGLLQDPSSLAVAHIVWSSSTRLMGGISTGTRHCSVQGGESPIGGELSVARLFGD</sequence>
<feature type="compositionally biased region" description="Low complexity" evidence="1">
    <location>
        <begin position="105"/>
        <end position="115"/>
    </location>
</feature>
<feature type="region of interest" description="Disordered" evidence="1">
    <location>
        <begin position="89"/>
        <end position="122"/>
    </location>
</feature>
<comment type="caution">
    <text evidence="2">The sequence shown here is derived from an EMBL/GenBank/DDBJ whole genome shotgun (WGS) entry which is preliminary data.</text>
</comment>
<evidence type="ECO:0000313" key="3">
    <source>
        <dbReference type="Proteomes" id="UP000826573"/>
    </source>
</evidence>
<reference evidence="2 3" key="1">
    <citation type="submission" date="2021-08" db="EMBL/GenBank/DDBJ databases">
        <title>The highly contiguous genome resource for Trichoderma semiorbis FJ059, a fungal antagonistic to plant pathogens.</title>
        <authorList>
            <person name="Liu T."/>
        </authorList>
    </citation>
    <scope>NUCLEOTIDE SEQUENCE [LARGE SCALE GENOMIC DNA]</scope>
    <source>
        <strain evidence="2 3">FJ059</strain>
    </source>
</reference>
<organism evidence="2 3">
    <name type="scientific">Trichoderma semiorbis</name>
    <dbReference type="NCBI Taxonomy" id="1491008"/>
    <lineage>
        <taxon>Eukaryota</taxon>
        <taxon>Fungi</taxon>
        <taxon>Dikarya</taxon>
        <taxon>Ascomycota</taxon>
        <taxon>Pezizomycotina</taxon>
        <taxon>Sordariomycetes</taxon>
        <taxon>Hypocreomycetidae</taxon>
        <taxon>Hypocreales</taxon>
        <taxon>Hypocreaceae</taxon>
        <taxon>Trichoderma</taxon>
    </lineage>
</organism>
<dbReference type="Proteomes" id="UP000826573">
    <property type="component" value="Unassembled WGS sequence"/>
</dbReference>
<evidence type="ECO:0000256" key="1">
    <source>
        <dbReference type="SAM" id="MobiDB-lite"/>
    </source>
</evidence>
<keyword evidence="3" id="KW-1185">Reference proteome</keyword>
<protein>
    <submittedName>
        <fullName evidence="2">Uncharacterized protein</fullName>
    </submittedName>
</protein>
<name>A0A9P8HV46_9HYPO</name>
<accession>A0A9P8HV46</accession>
<gene>
    <name evidence="2" type="ORF">TsFJ059_000645</name>
</gene>
<proteinExistence type="predicted"/>